<evidence type="ECO:0000313" key="3">
    <source>
        <dbReference type="Proteomes" id="UP000014680"/>
    </source>
</evidence>
<dbReference type="GeneID" id="14888029"/>
<keyword evidence="1" id="KW-1133">Transmembrane helix</keyword>
<dbReference type="VEuPathDB" id="AmoebaDB:EIN_165140"/>
<reference evidence="2 3" key="1">
    <citation type="submission" date="2012-10" db="EMBL/GenBank/DDBJ databases">
        <authorList>
            <person name="Zafar N."/>
            <person name="Inman J."/>
            <person name="Hall N."/>
            <person name="Lorenzi H."/>
            <person name="Caler E."/>
        </authorList>
    </citation>
    <scope>NUCLEOTIDE SEQUENCE [LARGE SCALE GENOMIC DNA]</scope>
    <source>
        <strain evidence="2 3">IP1</strain>
    </source>
</reference>
<keyword evidence="1" id="KW-0472">Membrane</keyword>
<gene>
    <name evidence="2" type="ORF">EIN_165140</name>
</gene>
<organism evidence="2 3">
    <name type="scientific">Entamoeba invadens IP1</name>
    <dbReference type="NCBI Taxonomy" id="370355"/>
    <lineage>
        <taxon>Eukaryota</taxon>
        <taxon>Amoebozoa</taxon>
        <taxon>Evosea</taxon>
        <taxon>Archamoebae</taxon>
        <taxon>Mastigamoebida</taxon>
        <taxon>Entamoebidae</taxon>
        <taxon>Entamoeba</taxon>
    </lineage>
</organism>
<dbReference type="KEGG" id="eiv:EIN_165140"/>
<dbReference type="AlphaFoldDB" id="A0A0A1UA95"/>
<dbReference type="Proteomes" id="UP000014680">
    <property type="component" value="Unassembled WGS sequence"/>
</dbReference>
<accession>A0A0A1UA95</accession>
<keyword evidence="1" id="KW-0812">Transmembrane</keyword>
<keyword evidence="3" id="KW-1185">Reference proteome</keyword>
<dbReference type="EMBL" id="KB206683">
    <property type="protein sequence ID" value="ELP89064.1"/>
    <property type="molecule type" value="Genomic_DNA"/>
</dbReference>
<evidence type="ECO:0000256" key="1">
    <source>
        <dbReference type="SAM" id="Phobius"/>
    </source>
</evidence>
<dbReference type="RefSeq" id="XP_004255835.1">
    <property type="nucleotide sequence ID" value="XM_004255787.1"/>
</dbReference>
<evidence type="ECO:0000313" key="2">
    <source>
        <dbReference type="EMBL" id="ELP89064.1"/>
    </source>
</evidence>
<feature type="transmembrane region" description="Helical" evidence="1">
    <location>
        <begin position="45"/>
        <end position="67"/>
    </location>
</feature>
<protein>
    <submittedName>
        <fullName evidence="2">Uncharacterized protein</fullName>
    </submittedName>
</protein>
<name>A0A0A1UA95_ENTIV</name>
<feature type="transmembrane region" description="Helical" evidence="1">
    <location>
        <begin position="79"/>
        <end position="101"/>
    </location>
</feature>
<proteinExistence type="predicted"/>
<sequence length="104" mass="12546">MELQQEAIESQPPVSLFSDKAEKSLLTRKQQRYTESGYDYKRKDWLNILTLIAGIFVPLIFLIMFFIDVFSRNVFDRIWGWRHLTALFVWFFLLFTALYIVTWL</sequence>